<evidence type="ECO:0008006" key="3">
    <source>
        <dbReference type="Google" id="ProtNLM"/>
    </source>
</evidence>
<evidence type="ECO:0000313" key="1">
    <source>
        <dbReference type="EMBL" id="MDR7211871.1"/>
    </source>
</evidence>
<protein>
    <recommendedName>
        <fullName evidence="3">Transglutaminase domain-containing protein</fullName>
    </recommendedName>
</protein>
<accession>A0ABU1YEA6</accession>
<dbReference type="InterPro" id="IPR038765">
    <property type="entry name" value="Papain-like_cys_pep_sf"/>
</dbReference>
<gene>
    <name evidence="1" type="ORF">J2W48_003828</name>
</gene>
<dbReference type="SUPFAM" id="SSF54001">
    <property type="entry name" value="Cysteine proteinases"/>
    <property type="match status" value="1"/>
</dbReference>
<sequence>MFKNFTGKISQHTKKVIFLLFPFVLHAQYPDAVEAVLKKSGNNRTELEKALQYTEKTADVLKIKAMQFLISNMDIHSSADYYWENEAKEKVDYNELAYPDFGQAKKALTAIKERNPELQPKPVLYQDLETITGDYLIQNLEKAFTAWHSSAVKNISFTDFCEYILPYRVSEEPLQEWRPVYSDKFKWISEQIPSKGFKPVLFSVKDDYETWFTNTWGETRKEPLPRLSALQLLFRKEGPCPDIADLGVFIMRSQGIPAAVNVIPYWATATGGHFTNTFFDDKMQTYNCDYGAKDFEESLKREPAKVLRLTYSKQPGTLASFEDKNNIPTAILRQRNYIDVTKDYWETTDVTCPLYPSTNPSNIVYATTFNGLAWRPFWWGKAENGKTVFTTVCKKTVIIPQYYRDGKLVPAGAPAVIGDREPLILTPDLTQTREVIIAEADKYLKFKMGVTYKLFYWNNGWKLVDTREVKDQVTSMLFSKIPKNALLLFLSSDSKKLERPFIIDDQGNRTWF</sequence>
<dbReference type="EMBL" id="JAVDWQ010000016">
    <property type="protein sequence ID" value="MDR7211871.1"/>
    <property type="molecule type" value="Genomic_DNA"/>
</dbReference>
<reference evidence="1 2" key="1">
    <citation type="submission" date="2023-07" db="EMBL/GenBank/DDBJ databases">
        <title>Sorghum-associated microbial communities from plants grown in Nebraska, USA.</title>
        <authorList>
            <person name="Schachtman D."/>
        </authorList>
    </citation>
    <scope>NUCLEOTIDE SEQUENCE [LARGE SCALE GENOMIC DNA]</scope>
    <source>
        <strain evidence="1 2">4129</strain>
    </source>
</reference>
<dbReference type="PANTHER" id="PTHR35532:SF5">
    <property type="entry name" value="CARBOHYDRATE-BINDING DOMAIN-CONTAINING PROTEIN"/>
    <property type="match status" value="1"/>
</dbReference>
<evidence type="ECO:0000313" key="2">
    <source>
        <dbReference type="Proteomes" id="UP001269081"/>
    </source>
</evidence>
<comment type="caution">
    <text evidence="1">The sequence shown here is derived from an EMBL/GenBank/DDBJ whole genome shotgun (WGS) entry which is preliminary data.</text>
</comment>
<dbReference type="Proteomes" id="UP001269081">
    <property type="component" value="Unassembled WGS sequence"/>
</dbReference>
<keyword evidence="2" id="KW-1185">Reference proteome</keyword>
<name>A0ABU1YEA6_9FLAO</name>
<dbReference type="RefSeq" id="WP_310283274.1">
    <property type="nucleotide sequence ID" value="NZ_JAVDWQ010000016.1"/>
</dbReference>
<organism evidence="1 2">
    <name type="scientific">Flavobacterium piscis</name>
    <dbReference type="NCBI Taxonomy" id="1114874"/>
    <lineage>
        <taxon>Bacteria</taxon>
        <taxon>Pseudomonadati</taxon>
        <taxon>Bacteroidota</taxon>
        <taxon>Flavobacteriia</taxon>
        <taxon>Flavobacteriales</taxon>
        <taxon>Flavobacteriaceae</taxon>
        <taxon>Flavobacterium</taxon>
    </lineage>
</organism>
<dbReference type="PANTHER" id="PTHR35532">
    <property type="entry name" value="SIMILAR TO POLYHYDROXYALKANOATE DEPOLYMERASE"/>
    <property type="match status" value="1"/>
</dbReference>
<proteinExistence type="predicted"/>